<dbReference type="VEuPathDB" id="FungiDB:MELLADRAFT_84102"/>
<organism evidence="3">
    <name type="scientific">Melampsora larici-populina (strain 98AG31 / pathotype 3-4-7)</name>
    <name type="common">Poplar leaf rust fungus</name>
    <dbReference type="NCBI Taxonomy" id="747676"/>
    <lineage>
        <taxon>Eukaryota</taxon>
        <taxon>Fungi</taxon>
        <taxon>Dikarya</taxon>
        <taxon>Basidiomycota</taxon>
        <taxon>Pucciniomycotina</taxon>
        <taxon>Pucciniomycetes</taxon>
        <taxon>Pucciniales</taxon>
        <taxon>Melampsoraceae</taxon>
        <taxon>Melampsora</taxon>
    </lineage>
</organism>
<feature type="region of interest" description="Disordered" evidence="1">
    <location>
        <begin position="1"/>
        <end position="56"/>
    </location>
</feature>
<proteinExistence type="predicted"/>
<dbReference type="RefSeq" id="XP_007418732.1">
    <property type="nucleotide sequence ID" value="XM_007418670.1"/>
</dbReference>
<evidence type="ECO:0000256" key="1">
    <source>
        <dbReference type="SAM" id="MobiDB-lite"/>
    </source>
</evidence>
<dbReference type="Proteomes" id="UP000001072">
    <property type="component" value="Unassembled WGS sequence"/>
</dbReference>
<feature type="compositionally biased region" description="Basic residues" evidence="1">
    <location>
        <begin position="22"/>
        <end position="32"/>
    </location>
</feature>
<feature type="compositionally biased region" description="Acidic residues" evidence="1">
    <location>
        <begin position="1"/>
        <end position="12"/>
    </location>
</feature>
<feature type="compositionally biased region" description="Basic and acidic residues" evidence="1">
    <location>
        <begin position="33"/>
        <end position="51"/>
    </location>
</feature>
<accession>F4SBI1</accession>
<evidence type="ECO:0000313" key="3">
    <source>
        <dbReference type="Proteomes" id="UP000001072"/>
    </source>
</evidence>
<dbReference type="EMBL" id="GL883189">
    <property type="protein sequence ID" value="EGF97993.1"/>
    <property type="molecule type" value="Genomic_DNA"/>
</dbReference>
<dbReference type="AlphaFoldDB" id="F4SBI1"/>
<dbReference type="KEGG" id="mlr:MELLADRAFT_84102"/>
<gene>
    <name evidence="2" type="ORF">MELLADRAFT_84102</name>
</gene>
<dbReference type="GeneID" id="18933342"/>
<protein>
    <submittedName>
        <fullName evidence="2">Uncharacterized protein</fullName>
    </submittedName>
</protein>
<dbReference type="InParanoid" id="F4SBI1"/>
<keyword evidence="3" id="KW-1185">Reference proteome</keyword>
<name>F4SBI1_MELLP</name>
<reference evidence="3" key="1">
    <citation type="journal article" date="2011" name="Proc. Natl. Acad. Sci. U.S.A.">
        <title>Obligate biotrophy features unraveled by the genomic analysis of rust fungi.</title>
        <authorList>
            <person name="Duplessis S."/>
            <person name="Cuomo C.A."/>
            <person name="Lin Y.-C."/>
            <person name="Aerts A."/>
            <person name="Tisserant E."/>
            <person name="Veneault-Fourrey C."/>
            <person name="Joly D.L."/>
            <person name="Hacquard S."/>
            <person name="Amselem J."/>
            <person name="Cantarel B.L."/>
            <person name="Chiu R."/>
            <person name="Coutinho P.M."/>
            <person name="Feau N."/>
            <person name="Field M."/>
            <person name="Frey P."/>
            <person name="Gelhaye E."/>
            <person name="Goldberg J."/>
            <person name="Grabherr M.G."/>
            <person name="Kodira C.D."/>
            <person name="Kohler A."/>
            <person name="Kuees U."/>
            <person name="Lindquist E.A."/>
            <person name="Lucas S.M."/>
            <person name="Mago R."/>
            <person name="Mauceli E."/>
            <person name="Morin E."/>
            <person name="Murat C."/>
            <person name="Pangilinan J.L."/>
            <person name="Park R."/>
            <person name="Pearson M."/>
            <person name="Quesneville H."/>
            <person name="Rouhier N."/>
            <person name="Sakthikumar S."/>
            <person name="Salamov A.A."/>
            <person name="Schmutz J."/>
            <person name="Selles B."/>
            <person name="Shapiro H."/>
            <person name="Tanguay P."/>
            <person name="Tuskan G.A."/>
            <person name="Henrissat B."/>
            <person name="Van de Peer Y."/>
            <person name="Rouze P."/>
            <person name="Ellis J.G."/>
            <person name="Dodds P.N."/>
            <person name="Schein J.E."/>
            <person name="Zhong S."/>
            <person name="Hamelin R.C."/>
            <person name="Grigoriev I.V."/>
            <person name="Szabo L.J."/>
            <person name="Martin F."/>
        </authorList>
    </citation>
    <scope>NUCLEOTIDE SEQUENCE [LARGE SCALE GENOMIC DNA]</scope>
    <source>
        <strain evidence="3">98AG31 / pathotype 3-4-7</strain>
    </source>
</reference>
<sequence length="461" mass="52302">MMDCLNENEAEDQGLTFQQKAAAKHQKMKDGKKKAVETKQKNEEARLRKAPNDNIPSGLTSAIHEWARALLGLPRQSTSPNSSQIDVSKVTQHHLPKTAEVTEVEAWSNHNKSRSDFIEFEINQKMAQKLTTNPKASLTYKAELKKAITKEVVAQWGKKTPPGKFISRVAQTTASIQSYERTRLAIAEASLASAGFPRCTLQWTNAINTPWNSAMLNTLLNSWLECYYSKGVPSCYDIPESDETPKLAKEILTKWLTHKRARYNQEEKDKTLLATPEGARKYVKKVVETKERRAMKALRKQLAETRTEALAKHITDFTATHKLLLVMDKVHSETESVPATKEKPAHRRRIKLAWRTAELDKLIFLADKMAKKKKDLTQAQKTNVTRAQAARKEYSTATVDPEAQLPPKGFPKCLIREEYLHELGELEVEALELSEDHIELNTLNEHLMKKLGNKSRMAVLT</sequence>
<evidence type="ECO:0000313" key="2">
    <source>
        <dbReference type="EMBL" id="EGF97993.1"/>
    </source>
</evidence>
<dbReference type="HOGENOM" id="CLU_670997_0_0_1"/>